<dbReference type="EMBL" id="PDOD01000002">
    <property type="protein sequence ID" value="PYZ93531.1"/>
    <property type="molecule type" value="Genomic_DNA"/>
</dbReference>
<feature type="transmembrane region" description="Helical" evidence="1">
    <location>
        <begin position="12"/>
        <end position="28"/>
    </location>
</feature>
<name>A0A323TEV5_9BACI</name>
<evidence type="ECO:0000313" key="2">
    <source>
        <dbReference type="EMBL" id="PYZ93531.1"/>
    </source>
</evidence>
<sequence>MKWYIPREHGAWAMFIVPYWIGASITGINLHHGIFFLGLLSIYFAQAPLLTYLRQPKHKDVWPSFIIYMICGSLFALPYIWIDPQLLVIGLFILPFFCVNLIFAKLKKERLFINDVVAITALSGLLLFSYRLGHGVITVEAFHYVIVTIAFFTGSVFHVKSLLREKGNVVFRKVSTTYHVVMVIVMTVASFYGAAVAFLVSLLKTLVLPKKYFQRPMQIGVIEIINSSVFFVAIIVGYYYG</sequence>
<dbReference type="OrthoDB" id="2380563at2"/>
<keyword evidence="1" id="KW-0812">Transmembrane</keyword>
<dbReference type="Pfam" id="PF14256">
    <property type="entry name" value="YwiC"/>
    <property type="match status" value="1"/>
</dbReference>
<feature type="transmembrane region" description="Helical" evidence="1">
    <location>
        <begin position="141"/>
        <end position="159"/>
    </location>
</feature>
<accession>A0A323TEV5</accession>
<keyword evidence="3" id="KW-1185">Reference proteome</keyword>
<dbReference type="Proteomes" id="UP000248214">
    <property type="component" value="Unassembled WGS sequence"/>
</dbReference>
<reference evidence="2 3" key="1">
    <citation type="submission" date="2017-10" db="EMBL/GenBank/DDBJ databases">
        <title>Bacillus sp. nov., a halophilic bacterium isolated from a Keqin Lake.</title>
        <authorList>
            <person name="Wang H."/>
        </authorList>
    </citation>
    <scope>NUCLEOTIDE SEQUENCE [LARGE SCALE GENOMIC DNA]</scope>
    <source>
        <strain evidence="2 3">KQ-12</strain>
    </source>
</reference>
<feature type="transmembrane region" description="Helical" evidence="1">
    <location>
        <begin position="87"/>
        <end position="104"/>
    </location>
</feature>
<gene>
    <name evidence="2" type="ORF">CR194_10200</name>
</gene>
<evidence type="ECO:0000313" key="3">
    <source>
        <dbReference type="Proteomes" id="UP000248214"/>
    </source>
</evidence>
<organism evidence="2 3">
    <name type="scientific">Salipaludibacillus keqinensis</name>
    <dbReference type="NCBI Taxonomy" id="2045207"/>
    <lineage>
        <taxon>Bacteria</taxon>
        <taxon>Bacillati</taxon>
        <taxon>Bacillota</taxon>
        <taxon>Bacilli</taxon>
        <taxon>Bacillales</taxon>
        <taxon>Bacillaceae</taxon>
    </lineage>
</organism>
<dbReference type="RefSeq" id="WP_110609562.1">
    <property type="nucleotide sequence ID" value="NZ_PDOD01000002.1"/>
</dbReference>
<proteinExistence type="predicted"/>
<evidence type="ECO:0008006" key="4">
    <source>
        <dbReference type="Google" id="ProtNLM"/>
    </source>
</evidence>
<comment type="caution">
    <text evidence="2">The sequence shown here is derived from an EMBL/GenBank/DDBJ whole genome shotgun (WGS) entry which is preliminary data.</text>
</comment>
<feature type="transmembrane region" description="Helical" evidence="1">
    <location>
        <begin position="65"/>
        <end position="81"/>
    </location>
</feature>
<evidence type="ECO:0000256" key="1">
    <source>
        <dbReference type="SAM" id="Phobius"/>
    </source>
</evidence>
<feature type="transmembrane region" description="Helical" evidence="1">
    <location>
        <begin position="220"/>
        <end position="240"/>
    </location>
</feature>
<protein>
    <recommendedName>
        <fullName evidence="4">YwiC-like family protein</fullName>
    </recommendedName>
</protein>
<feature type="transmembrane region" description="Helical" evidence="1">
    <location>
        <begin position="111"/>
        <end position="129"/>
    </location>
</feature>
<dbReference type="InterPro" id="IPR025576">
    <property type="entry name" value="YwiC"/>
</dbReference>
<dbReference type="AlphaFoldDB" id="A0A323TEV5"/>
<feature type="transmembrane region" description="Helical" evidence="1">
    <location>
        <begin position="34"/>
        <end position="53"/>
    </location>
</feature>
<keyword evidence="1" id="KW-0472">Membrane</keyword>
<feature type="transmembrane region" description="Helical" evidence="1">
    <location>
        <begin position="180"/>
        <end position="200"/>
    </location>
</feature>
<keyword evidence="1" id="KW-1133">Transmembrane helix</keyword>